<evidence type="ECO:0000313" key="5">
    <source>
        <dbReference type="Proteomes" id="UP000801492"/>
    </source>
</evidence>
<name>A0A8K0DLC7_IGNLU</name>
<dbReference type="SUPFAM" id="SSF53756">
    <property type="entry name" value="UDP-Glycosyltransferase/glycogen phosphorylase"/>
    <property type="match status" value="1"/>
</dbReference>
<dbReference type="Pfam" id="PF00201">
    <property type="entry name" value="UDPGT"/>
    <property type="match status" value="1"/>
</dbReference>
<keyword evidence="2" id="KW-0328">Glycosyltransferase</keyword>
<dbReference type="AlphaFoldDB" id="A0A8K0DLC7"/>
<gene>
    <name evidence="4" type="ORF">ILUMI_03653</name>
</gene>
<accession>A0A8K0DLC7</accession>
<organism evidence="4 5">
    <name type="scientific">Ignelater luminosus</name>
    <name type="common">Cucubano</name>
    <name type="synonym">Pyrophorus luminosus</name>
    <dbReference type="NCBI Taxonomy" id="2038154"/>
    <lineage>
        <taxon>Eukaryota</taxon>
        <taxon>Metazoa</taxon>
        <taxon>Ecdysozoa</taxon>
        <taxon>Arthropoda</taxon>
        <taxon>Hexapoda</taxon>
        <taxon>Insecta</taxon>
        <taxon>Pterygota</taxon>
        <taxon>Neoptera</taxon>
        <taxon>Endopterygota</taxon>
        <taxon>Coleoptera</taxon>
        <taxon>Polyphaga</taxon>
        <taxon>Elateriformia</taxon>
        <taxon>Elateroidea</taxon>
        <taxon>Elateridae</taxon>
        <taxon>Agrypninae</taxon>
        <taxon>Pyrophorini</taxon>
        <taxon>Ignelater</taxon>
    </lineage>
</organism>
<keyword evidence="3" id="KW-0808">Transferase</keyword>
<comment type="similarity">
    <text evidence="1">Belongs to the UDP-glycosyltransferase family.</text>
</comment>
<dbReference type="Gene3D" id="3.40.50.2000">
    <property type="entry name" value="Glycogen Phosphorylase B"/>
    <property type="match status" value="1"/>
</dbReference>
<dbReference type="InterPro" id="IPR050271">
    <property type="entry name" value="UDP-glycosyltransferase"/>
</dbReference>
<protein>
    <submittedName>
        <fullName evidence="4">Uncharacterized protein</fullName>
    </submittedName>
</protein>
<sequence length="337" mass="38858">MANAMISVLFGFVVVTTPTFSARILGLVPTPSFSHQIVFRPLWRELSLRGHNVVVLTTDPMKDPTLTNLTEIDASSSYKQWNEMNFNELSEKGFIRGMDKIVSFFNDVMEEQMQLPEVQNLLKNETEHFDVVMLEFPILAPFAERFDCPIILMSSQDLPSLMYQALGNPSHPVLNPDIMLGFPDKLNFFQRLASSLFTVSMKFIYKYVIMPFLDTLIKKHFGNDYSPLEEILKRTSLMLVNTNVVFEPPRPLLPHIIQIGGGIHMTQAKPLPKKTIKDNKQFTKETEKLNSQNWHQLQSELLQAAENTAPRTRKRTHAWWTDGCYQLIQLRQQAWQN</sequence>
<reference evidence="4" key="1">
    <citation type="submission" date="2019-08" db="EMBL/GenBank/DDBJ databases">
        <title>The genome of the North American firefly Photinus pyralis.</title>
        <authorList>
            <consortium name="Photinus pyralis genome working group"/>
            <person name="Fallon T.R."/>
            <person name="Sander Lower S.E."/>
            <person name="Weng J.-K."/>
        </authorList>
    </citation>
    <scope>NUCLEOTIDE SEQUENCE</scope>
    <source>
        <strain evidence="4">TRF0915ILg1</strain>
        <tissue evidence="4">Whole body</tissue>
    </source>
</reference>
<dbReference type="OrthoDB" id="5835829at2759"/>
<comment type="caution">
    <text evidence="4">The sequence shown here is derived from an EMBL/GenBank/DDBJ whole genome shotgun (WGS) entry which is preliminary data.</text>
</comment>
<dbReference type="GO" id="GO:0008194">
    <property type="term" value="F:UDP-glycosyltransferase activity"/>
    <property type="evidence" value="ECO:0007669"/>
    <property type="project" value="InterPro"/>
</dbReference>
<dbReference type="PANTHER" id="PTHR48043:SF159">
    <property type="entry name" value="EG:EG0003.4 PROTEIN-RELATED"/>
    <property type="match status" value="1"/>
</dbReference>
<dbReference type="Proteomes" id="UP000801492">
    <property type="component" value="Unassembled WGS sequence"/>
</dbReference>
<dbReference type="EMBL" id="VTPC01001266">
    <property type="protein sequence ID" value="KAF2902530.1"/>
    <property type="molecule type" value="Genomic_DNA"/>
</dbReference>
<evidence type="ECO:0000256" key="3">
    <source>
        <dbReference type="ARBA" id="ARBA00022679"/>
    </source>
</evidence>
<evidence type="ECO:0000256" key="2">
    <source>
        <dbReference type="ARBA" id="ARBA00022676"/>
    </source>
</evidence>
<proteinExistence type="inferred from homology"/>
<dbReference type="PANTHER" id="PTHR48043">
    <property type="entry name" value="EG:EG0003.4 PROTEIN-RELATED"/>
    <property type="match status" value="1"/>
</dbReference>
<evidence type="ECO:0000313" key="4">
    <source>
        <dbReference type="EMBL" id="KAF2902530.1"/>
    </source>
</evidence>
<dbReference type="InterPro" id="IPR002213">
    <property type="entry name" value="UDP_glucos_trans"/>
</dbReference>
<evidence type="ECO:0000256" key="1">
    <source>
        <dbReference type="ARBA" id="ARBA00009995"/>
    </source>
</evidence>
<keyword evidence="5" id="KW-1185">Reference proteome</keyword>